<keyword evidence="2" id="KW-1185">Reference proteome</keyword>
<evidence type="ECO:0000313" key="2">
    <source>
        <dbReference type="Proteomes" id="UP000570678"/>
    </source>
</evidence>
<comment type="caution">
    <text evidence="1">The sequence shown here is derived from an EMBL/GenBank/DDBJ whole genome shotgun (WGS) entry which is preliminary data.</text>
</comment>
<protein>
    <submittedName>
        <fullName evidence="1">DUF4241 domain-containing protein</fullName>
    </submittedName>
</protein>
<dbReference type="Pfam" id="PF14025">
    <property type="entry name" value="DUF4241"/>
    <property type="match status" value="1"/>
</dbReference>
<dbReference type="InterPro" id="IPR025335">
    <property type="entry name" value="DUF4241"/>
</dbReference>
<proteinExistence type="predicted"/>
<dbReference type="AlphaFoldDB" id="A0A846YDX7"/>
<dbReference type="Proteomes" id="UP000570678">
    <property type="component" value="Unassembled WGS sequence"/>
</dbReference>
<dbReference type="RefSeq" id="WP_062972198.1">
    <property type="nucleotide sequence ID" value="NZ_JAAXOT010000003.1"/>
</dbReference>
<organism evidence="1 2">
    <name type="scientific">Nocardia flavorosea</name>
    <dbReference type="NCBI Taxonomy" id="53429"/>
    <lineage>
        <taxon>Bacteria</taxon>
        <taxon>Bacillati</taxon>
        <taxon>Actinomycetota</taxon>
        <taxon>Actinomycetes</taxon>
        <taxon>Mycobacteriales</taxon>
        <taxon>Nocardiaceae</taxon>
        <taxon>Nocardia</taxon>
    </lineage>
</organism>
<dbReference type="EMBL" id="JAAXOT010000003">
    <property type="protein sequence ID" value="NKY55934.1"/>
    <property type="molecule type" value="Genomic_DNA"/>
</dbReference>
<gene>
    <name evidence="1" type="ORF">HGA15_07125</name>
</gene>
<name>A0A846YDX7_9NOCA</name>
<reference evidence="1 2" key="1">
    <citation type="submission" date="2020-04" db="EMBL/GenBank/DDBJ databases">
        <title>MicrobeNet Type strains.</title>
        <authorList>
            <person name="Nicholson A.C."/>
        </authorList>
    </citation>
    <scope>NUCLEOTIDE SEQUENCE [LARGE SCALE GENOMIC DNA]</scope>
    <source>
        <strain evidence="1 2">JCM 3332</strain>
    </source>
</reference>
<evidence type="ECO:0000313" key="1">
    <source>
        <dbReference type="EMBL" id="NKY55934.1"/>
    </source>
</evidence>
<sequence>MKWKAVYCEGWDSSSQRLVGQLHPDEAQRRDRVDEQYSVVLSVGDTPRIVIDIAWSQYYLALWTLDDMARRDTLTEFRRLEPNRLFTIAEHRWLYPADQREGEQGVEHKSSEFSVDGWRTVHQRWPDGSAQHSSGQEDVFGQWREAPVFGDWSWAVPEHADSSPVVVIDAPQAHDPTTVPAPWRPPTPLQPPPYLDSLMAEGTEFVHENDLLTTEYRRLGSISLPSGQVVAFEPAWSGNRAQPFTAQAFPGRYPVFAISILDARQTDAERRQQYLDYLSALADRFGSSIEKVEAALPPKSGEAYILQISEDEVTDWEPALRPGEDIRVLGDGQYYGFSVDGGQGCFTSPEALPLLDEAAQDFGTWSTQMLACMYAEPKVEFPLGEGLDLVPYHCPLGDGSYPTWVGRNEGGAVVCFVTDMLTLALRNR</sequence>
<accession>A0A846YDX7</accession>